<name>A0A635RBU7_SALET</name>
<evidence type="ECO:0000313" key="2">
    <source>
        <dbReference type="EMBL" id="EDH8304202.1"/>
    </source>
</evidence>
<evidence type="ECO:0000256" key="1">
    <source>
        <dbReference type="SAM" id="SignalP"/>
    </source>
</evidence>
<protein>
    <submittedName>
        <fullName evidence="2">Uncharacterized protein</fullName>
    </submittedName>
</protein>
<reference evidence="2" key="1">
    <citation type="submission" date="2018-07" db="EMBL/GenBank/DDBJ databases">
        <authorList>
            <person name="Ashton P.M."/>
            <person name="Dallman T."/>
            <person name="Nair S."/>
            <person name="De Pinna E."/>
            <person name="Peters T."/>
            <person name="Grant K."/>
        </authorList>
    </citation>
    <scope>NUCLEOTIDE SEQUENCE</scope>
    <source>
        <strain evidence="2">368335</strain>
    </source>
</reference>
<accession>A0A635RBU7</accession>
<proteinExistence type="predicted"/>
<comment type="caution">
    <text evidence="2">The sequence shown here is derived from an EMBL/GenBank/DDBJ whole genome shotgun (WGS) entry which is preliminary data.</text>
</comment>
<dbReference type="AlphaFoldDB" id="A0A635RBU7"/>
<gene>
    <name evidence="2" type="ORF">CB695_22320</name>
</gene>
<sequence length="129" mass="14004">MRLICALLAFFSIGVMASTHIDDLLLTPATNTDYHYNPPGFEVCEGDAGECQEVGADGRYILVKADGGTTCPAGYYFVLDSVAKEVLPVTTKTCDPTVVLTLAKSKSRDRHLIVIEERGEMLGAIELDY</sequence>
<keyword evidence="1" id="KW-0732">Signal</keyword>
<feature type="signal peptide" evidence="1">
    <location>
        <begin position="1"/>
        <end position="17"/>
    </location>
</feature>
<dbReference type="EMBL" id="AAMIYH010000027">
    <property type="protein sequence ID" value="EDH8304202.1"/>
    <property type="molecule type" value="Genomic_DNA"/>
</dbReference>
<feature type="chain" id="PRO_5026080522" evidence="1">
    <location>
        <begin position="18"/>
        <end position="129"/>
    </location>
</feature>
<organism evidence="2">
    <name type="scientific">Salmonella enterica subsp. enterica serovar Chester</name>
    <dbReference type="NCBI Taxonomy" id="149386"/>
    <lineage>
        <taxon>Bacteria</taxon>
        <taxon>Pseudomonadati</taxon>
        <taxon>Pseudomonadota</taxon>
        <taxon>Gammaproteobacteria</taxon>
        <taxon>Enterobacterales</taxon>
        <taxon>Enterobacteriaceae</taxon>
        <taxon>Salmonella</taxon>
    </lineage>
</organism>